<protein>
    <submittedName>
        <fullName evidence="1">Uncharacterized protein</fullName>
    </submittedName>
</protein>
<evidence type="ECO:0000313" key="2">
    <source>
        <dbReference type="Proteomes" id="UP000203282"/>
    </source>
</evidence>
<keyword evidence="2" id="KW-1185">Reference proteome</keyword>
<dbReference type="KEGG" id="vg:15013591"/>
<name>M1U2Q0_9CAUD</name>
<dbReference type="GeneID" id="15013591"/>
<evidence type="ECO:0000313" key="1">
    <source>
        <dbReference type="EMBL" id="AGG54233.1"/>
    </source>
</evidence>
<sequence length="54" mass="6464">MRFETFNLRERQLLAEAVWRRQRCFIAGDRQFNDFGKLLDEVLEGMDYVPGKVV</sequence>
<dbReference type="RefSeq" id="YP_007677358.1">
    <property type="nucleotide sequence ID" value="NC_020875.1"/>
</dbReference>
<dbReference type="OrthoDB" id="38972at10239"/>
<organism evidence="1 2">
    <name type="scientific">Synechococcus phage S-SSM4</name>
    <dbReference type="NCBI Taxonomy" id="536466"/>
    <lineage>
        <taxon>Viruses</taxon>
        <taxon>Duplodnaviria</taxon>
        <taxon>Heunggongvirae</taxon>
        <taxon>Uroviricota</taxon>
        <taxon>Caudoviricetes</taxon>
        <taxon>Pantevenvirales</taxon>
        <taxon>Kyanoviridae</taxon>
        <taxon>Greenvirus</taxon>
        <taxon>Greenvirus ssm4</taxon>
    </lineage>
</organism>
<dbReference type="EMBL" id="HQ316583">
    <property type="protein sequence ID" value="AGG54233.1"/>
    <property type="molecule type" value="Genomic_DNA"/>
</dbReference>
<accession>M1U2Q0</accession>
<reference evidence="1 2" key="1">
    <citation type="submission" date="2010-03" db="EMBL/GenBank/DDBJ databases">
        <title>The Genome Sequence of Cyanophage S-SSM4.</title>
        <authorList>
            <consortium name="The Broad Institute Genome Sequencing Platform"/>
            <person name="Henn M.R."/>
            <person name="Sullivan M.S."/>
            <person name="Osburne M.S."/>
            <person name="Levin J."/>
            <person name="Malboeuf C."/>
            <person name="Casali M."/>
            <person name="Russ C."/>
            <person name="Lennon N."/>
            <person name="Erlich R."/>
            <person name="Young S.K."/>
            <person name="Koehrsen M."/>
            <person name="Yandava C."/>
            <person name="Zeng Q."/>
            <person name="Alvarado L."/>
            <person name="Anderson S."/>
            <person name="Berlin A."/>
            <person name="Borenstein D."/>
            <person name="Chen Z."/>
            <person name="Engels R."/>
            <person name="Freedman E."/>
            <person name="Gellesch M."/>
            <person name="Goldberg J."/>
            <person name="Green L."/>
            <person name="Griggs A."/>
            <person name="Gujja S."/>
            <person name="Heiman D."/>
            <person name="Hepburn T."/>
            <person name="Howarth C."/>
            <person name="Jen D."/>
            <person name="Larson L."/>
            <person name="Lewis B."/>
            <person name="Mehta T."/>
            <person name="Park D."/>
            <person name="Pearson M."/>
            <person name="Roberts A."/>
            <person name="Ryan E."/>
            <person name="Saif S."/>
            <person name="Shea T."/>
            <person name="Shenoy N."/>
            <person name="Sisk P."/>
            <person name="Stolte C."/>
            <person name="Sykes S."/>
            <person name="Walk T."/>
            <person name="White J."/>
            <person name="Yu Q."/>
            <person name="Coleman M.L."/>
            <person name="Huang K.H."/>
            <person name="Weigele P.R."/>
            <person name="DeFrancesco A.S."/>
            <person name="Kern S.E."/>
            <person name="Thompson L.R."/>
            <person name="Fu R."/>
            <person name="Hombeck B."/>
            <person name="Chisholm S.W."/>
            <person name="Haas B."/>
            <person name="Nusbaum C."/>
            <person name="Galagan J."/>
            <person name="Birren B."/>
        </authorList>
    </citation>
    <scope>NUCLEOTIDE SEQUENCE [LARGE SCALE GENOMIC DNA]</scope>
    <source>
        <strain evidence="1 2">S-SSM4</strain>
    </source>
</reference>
<dbReference type="Proteomes" id="UP000203282">
    <property type="component" value="Segment"/>
</dbReference>
<gene>
    <name evidence="1" type="ORF">CYXG_00169</name>
</gene>
<proteinExistence type="predicted"/>